<sequence length="65" mass="7642">MSIRLCIHLHTARALFQHKYCINGDDFRNKYATVCGDVDNKGKQKYREEFLSINNEVYCKSRVTV</sequence>
<dbReference type="AlphaFoldDB" id="A0A1J1J0M0"/>
<name>A0A1J1J0M0_9DIPT</name>
<accession>A0A1J1J0M0</accession>
<evidence type="ECO:0000313" key="2">
    <source>
        <dbReference type="Proteomes" id="UP000183832"/>
    </source>
</evidence>
<dbReference type="Proteomes" id="UP000183832">
    <property type="component" value="Unassembled WGS sequence"/>
</dbReference>
<keyword evidence="2" id="KW-1185">Reference proteome</keyword>
<reference evidence="1 2" key="1">
    <citation type="submission" date="2015-04" db="EMBL/GenBank/DDBJ databases">
        <authorList>
            <person name="Syromyatnikov M.Y."/>
            <person name="Popov V.N."/>
        </authorList>
    </citation>
    <scope>NUCLEOTIDE SEQUENCE [LARGE SCALE GENOMIC DNA]</scope>
</reference>
<dbReference type="EMBL" id="CVRI01000066">
    <property type="protein sequence ID" value="CRL05943.1"/>
    <property type="molecule type" value="Genomic_DNA"/>
</dbReference>
<evidence type="ECO:0000313" key="1">
    <source>
        <dbReference type="EMBL" id="CRL05943.1"/>
    </source>
</evidence>
<gene>
    <name evidence="1" type="ORF">CLUMA_CG019265</name>
</gene>
<organism evidence="1 2">
    <name type="scientific">Clunio marinus</name>
    <dbReference type="NCBI Taxonomy" id="568069"/>
    <lineage>
        <taxon>Eukaryota</taxon>
        <taxon>Metazoa</taxon>
        <taxon>Ecdysozoa</taxon>
        <taxon>Arthropoda</taxon>
        <taxon>Hexapoda</taxon>
        <taxon>Insecta</taxon>
        <taxon>Pterygota</taxon>
        <taxon>Neoptera</taxon>
        <taxon>Endopterygota</taxon>
        <taxon>Diptera</taxon>
        <taxon>Nematocera</taxon>
        <taxon>Chironomoidea</taxon>
        <taxon>Chironomidae</taxon>
        <taxon>Clunio</taxon>
    </lineage>
</organism>
<proteinExistence type="predicted"/>
<protein>
    <submittedName>
        <fullName evidence="1">CLUMA_CG019265, isoform A</fullName>
    </submittedName>
</protein>